<dbReference type="OrthoDB" id="351113at2157"/>
<accession>A0A1I6V8D4</accession>
<dbReference type="AlphaFoldDB" id="A0A1I6V8D4"/>
<feature type="transmembrane region" description="Helical" evidence="1">
    <location>
        <begin position="69"/>
        <end position="89"/>
    </location>
</feature>
<evidence type="ECO:0000256" key="1">
    <source>
        <dbReference type="SAM" id="Phobius"/>
    </source>
</evidence>
<sequence>MQPARLRARTSNALREAVIDTGRLILFAVMLSIAFVASIILTAVAYGTVFDTGGYSAVQIFNSFTDSELSFYLLSLNSALVMGAVAYWTHQKIVAGLRQLRR</sequence>
<keyword evidence="1" id="KW-1133">Transmembrane helix</keyword>
<dbReference type="RefSeq" id="WP_139231280.1">
    <property type="nucleotide sequence ID" value="NZ_FOZS01000013.1"/>
</dbReference>
<evidence type="ECO:0000313" key="2">
    <source>
        <dbReference type="EMBL" id="SFT09910.1"/>
    </source>
</evidence>
<feature type="transmembrane region" description="Helical" evidence="1">
    <location>
        <begin position="24"/>
        <end position="49"/>
    </location>
</feature>
<keyword evidence="3" id="KW-1185">Reference proteome</keyword>
<keyword evidence="1" id="KW-0812">Transmembrane</keyword>
<dbReference type="Proteomes" id="UP000199199">
    <property type="component" value="Unassembled WGS sequence"/>
</dbReference>
<organism evidence="2 3">
    <name type="scientific">Halostagnicola kamekurae</name>
    <dbReference type="NCBI Taxonomy" id="619731"/>
    <lineage>
        <taxon>Archaea</taxon>
        <taxon>Methanobacteriati</taxon>
        <taxon>Methanobacteriota</taxon>
        <taxon>Stenosarchaea group</taxon>
        <taxon>Halobacteria</taxon>
        <taxon>Halobacteriales</taxon>
        <taxon>Natrialbaceae</taxon>
        <taxon>Halostagnicola</taxon>
    </lineage>
</organism>
<gene>
    <name evidence="2" type="ORF">SAMN04488556_0120</name>
</gene>
<proteinExistence type="predicted"/>
<reference evidence="3" key="1">
    <citation type="submission" date="2016-10" db="EMBL/GenBank/DDBJ databases">
        <authorList>
            <person name="Varghese N."/>
            <person name="Submissions S."/>
        </authorList>
    </citation>
    <scope>NUCLEOTIDE SEQUENCE [LARGE SCALE GENOMIC DNA]</scope>
    <source>
        <strain evidence="3">DSM 22427</strain>
    </source>
</reference>
<dbReference type="EMBL" id="FOZS01000013">
    <property type="protein sequence ID" value="SFT09910.1"/>
    <property type="molecule type" value="Genomic_DNA"/>
</dbReference>
<evidence type="ECO:0000313" key="3">
    <source>
        <dbReference type="Proteomes" id="UP000199199"/>
    </source>
</evidence>
<keyword evidence="1" id="KW-0472">Membrane</keyword>
<protein>
    <submittedName>
        <fullName evidence="2">Uncharacterized protein</fullName>
    </submittedName>
</protein>
<name>A0A1I6V8D4_9EURY</name>